<evidence type="ECO:0000313" key="2">
    <source>
        <dbReference type="Proteomes" id="UP000193484"/>
    </source>
</evidence>
<proteinExistence type="predicted"/>
<sequence length="85" mass="8477">MAGRFNALAAGLAECGRNGLSRLLFDGVTAGRAHLAAGQGVRRAVDPLAAELAAWALAAAEIGAGLSCGARRYRDAEAAAAAGLR</sequence>
<name>A0A1X1RLQ5_MYCFA</name>
<dbReference type="STRING" id="1793.AWC04_01555"/>
<evidence type="ECO:0000313" key="1">
    <source>
        <dbReference type="EMBL" id="ORV09146.1"/>
    </source>
</evidence>
<accession>A0A1X1RLQ5</accession>
<comment type="caution">
    <text evidence="1">The sequence shown here is derived from an EMBL/GenBank/DDBJ whole genome shotgun (WGS) entry which is preliminary data.</text>
</comment>
<keyword evidence="2" id="KW-1185">Reference proteome</keyword>
<organism evidence="1 2">
    <name type="scientific">Mycolicibacterium fallax</name>
    <name type="common">Mycobacterium fallax</name>
    <dbReference type="NCBI Taxonomy" id="1793"/>
    <lineage>
        <taxon>Bacteria</taxon>
        <taxon>Bacillati</taxon>
        <taxon>Actinomycetota</taxon>
        <taxon>Actinomycetes</taxon>
        <taxon>Mycobacteriales</taxon>
        <taxon>Mycobacteriaceae</taxon>
        <taxon>Mycolicibacterium</taxon>
    </lineage>
</organism>
<dbReference type="EMBL" id="LQOJ01000010">
    <property type="protein sequence ID" value="ORV09146.1"/>
    <property type="molecule type" value="Genomic_DNA"/>
</dbReference>
<gene>
    <name evidence="1" type="ORF">AWC04_01555</name>
</gene>
<protein>
    <submittedName>
        <fullName evidence="1">Uncharacterized protein</fullName>
    </submittedName>
</protein>
<reference evidence="1 2" key="1">
    <citation type="submission" date="2016-01" db="EMBL/GenBank/DDBJ databases">
        <title>The new phylogeny of the genus Mycobacterium.</title>
        <authorList>
            <person name="Tarcisio F."/>
            <person name="Conor M."/>
            <person name="Antonella G."/>
            <person name="Elisabetta G."/>
            <person name="Giulia F.S."/>
            <person name="Sara T."/>
            <person name="Anna F."/>
            <person name="Clotilde B."/>
            <person name="Roberto B."/>
            <person name="Veronica D.S."/>
            <person name="Fabio R."/>
            <person name="Monica P."/>
            <person name="Olivier J."/>
            <person name="Enrico T."/>
            <person name="Nicola S."/>
        </authorList>
    </citation>
    <scope>NUCLEOTIDE SEQUENCE [LARGE SCALE GENOMIC DNA]</scope>
    <source>
        <strain evidence="1 2">DSM 44179</strain>
    </source>
</reference>
<dbReference type="Proteomes" id="UP000193484">
    <property type="component" value="Unassembled WGS sequence"/>
</dbReference>
<dbReference type="AlphaFoldDB" id="A0A1X1RLQ5"/>